<proteinExistence type="predicted"/>
<feature type="transmembrane region" description="Helical" evidence="2">
    <location>
        <begin position="233"/>
        <end position="251"/>
    </location>
</feature>
<feature type="compositionally biased region" description="Basic residues" evidence="1">
    <location>
        <begin position="305"/>
        <end position="315"/>
    </location>
</feature>
<keyword evidence="2" id="KW-0812">Transmembrane</keyword>
<protein>
    <submittedName>
        <fullName evidence="3">Uncharacterized protein</fullName>
    </submittedName>
</protein>
<gene>
    <name evidence="3" type="ORF">B0H16DRAFT_1821459</name>
</gene>
<evidence type="ECO:0000256" key="1">
    <source>
        <dbReference type="SAM" id="MobiDB-lite"/>
    </source>
</evidence>
<sequence>MCPNMATIGQYLPPSTDHVEIPTVLVKELVWSPFELVPQKHSLEVCHESGFSPPLHSIHTRPAKPGLPDTIRVIDPSNDNRTASGLLTLERQITPGTLITRLPWPGNDDASSQTSLPTPSILSFILASIIQRGISRRVLYRLRVLSGSSSGRSSSHLVPRLGHFDARSPTEFAPGSDRVIRTKVPAGLFPFQLYRQADPGLSLTEEQPEIMQMNIYIQDNGRGSATRQPSGNGLWPVALVAIAGLLAVWFARETRRNLPRQRGRHERPYDEHWFIRTTRDSVRAFGFWLAHLARPRARPAYPTRARARRNPRRNNLRQGHERIVITRPDQDDCADMPPLEDIPVRSFLDDLFIVDPFTRMTHLVPDYVDRIRARRDPETMNTPQVRTDAGAMYGEPA</sequence>
<evidence type="ECO:0000313" key="3">
    <source>
        <dbReference type="EMBL" id="KAJ7709374.1"/>
    </source>
</evidence>
<keyword evidence="2" id="KW-1133">Transmembrane helix</keyword>
<dbReference type="AlphaFoldDB" id="A0AAD7H0V6"/>
<keyword evidence="4" id="KW-1185">Reference proteome</keyword>
<feature type="region of interest" description="Disordered" evidence="1">
    <location>
        <begin position="300"/>
        <end position="321"/>
    </location>
</feature>
<evidence type="ECO:0000256" key="2">
    <source>
        <dbReference type="SAM" id="Phobius"/>
    </source>
</evidence>
<organism evidence="3 4">
    <name type="scientific">Mycena metata</name>
    <dbReference type="NCBI Taxonomy" id="1033252"/>
    <lineage>
        <taxon>Eukaryota</taxon>
        <taxon>Fungi</taxon>
        <taxon>Dikarya</taxon>
        <taxon>Basidiomycota</taxon>
        <taxon>Agaricomycotina</taxon>
        <taxon>Agaricomycetes</taxon>
        <taxon>Agaricomycetidae</taxon>
        <taxon>Agaricales</taxon>
        <taxon>Marasmiineae</taxon>
        <taxon>Mycenaceae</taxon>
        <taxon>Mycena</taxon>
    </lineage>
</organism>
<dbReference type="EMBL" id="JARKIB010000419">
    <property type="protein sequence ID" value="KAJ7709374.1"/>
    <property type="molecule type" value="Genomic_DNA"/>
</dbReference>
<evidence type="ECO:0000313" key="4">
    <source>
        <dbReference type="Proteomes" id="UP001215598"/>
    </source>
</evidence>
<dbReference type="Proteomes" id="UP001215598">
    <property type="component" value="Unassembled WGS sequence"/>
</dbReference>
<name>A0AAD7H0V6_9AGAR</name>
<keyword evidence="2" id="KW-0472">Membrane</keyword>
<reference evidence="3" key="1">
    <citation type="submission" date="2023-03" db="EMBL/GenBank/DDBJ databases">
        <title>Massive genome expansion in bonnet fungi (Mycena s.s.) driven by repeated elements and novel gene families across ecological guilds.</title>
        <authorList>
            <consortium name="Lawrence Berkeley National Laboratory"/>
            <person name="Harder C.B."/>
            <person name="Miyauchi S."/>
            <person name="Viragh M."/>
            <person name="Kuo A."/>
            <person name="Thoen E."/>
            <person name="Andreopoulos B."/>
            <person name="Lu D."/>
            <person name="Skrede I."/>
            <person name="Drula E."/>
            <person name="Henrissat B."/>
            <person name="Morin E."/>
            <person name="Kohler A."/>
            <person name="Barry K."/>
            <person name="LaButti K."/>
            <person name="Morin E."/>
            <person name="Salamov A."/>
            <person name="Lipzen A."/>
            <person name="Mereny Z."/>
            <person name="Hegedus B."/>
            <person name="Baldrian P."/>
            <person name="Stursova M."/>
            <person name="Weitz H."/>
            <person name="Taylor A."/>
            <person name="Grigoriev I.V."/>
            <person name="Nagy L.G."/>
            <person name="Martin F."/>
            <person name="Kauserud H."/>
        </authorList>
    </citation>
    <scope>NUCLEOTIDE SEQUENCE</scope>
    <source>
        <strain evidence="3">CBHHK182m</strain>
    </source>
</reference>
<comment type="caution">
    <text evidence="3">The sequence shown here is derived from an EMBL/GenBank/DDBJ whole genome shotgun (WGS) entry which is preliminary data.</text>
</comment>
<accession>A0AAD7H0V6</accession>